<sequence length="73" mass="8198">MKLKSMLFGGVVAVAMTLGVQSTAHAYMTILVTCIDKNNYNYLWSSKSIFRAQFQADLDRCRRDGGLAEVDYL</sequence>
<organism evidence="2 3">
    <name type="scientific">Pseudoalteromonas luteoviolacea CPMOR-1</name>
    <dbReference type="NCBI Taxonomy" id="1365248"/>
    <lineage>
        <taxon>Bacteria</taxon>
        <taxon>Pseudomonadati</taxon>
        <taxon>Pseudomonadota</taxon>
        <taxon>Gammaproteobacteria</taxon>
        <taxon>Alteromonadales</taxon>
        <taxon>Pseudoalteromonadaceae</taxon>
        <taxon>Pseudoalteromonas</taxon>
    </lineage>
</organism>
<accession>A0A167KC32</accession>
<feature type="chain" id="PRO_5007889318" evidence="1">
    <location>
        <begin position="27"/>
        <end position="73"/>
    </location>
</feature>
<dbReference type="Proteomes" id="UP000076486">
    <property type="component" value="Unassembled WGS sequence"/>
</dbReference>
<evidence type="ECO:0000313" key="2">
    <source>
        <dbReference type="EMBL" id="KZN62444.1"/>
    </source>
</evidence>
<evidence type="ECO:0000313" key="3">
    <source>
        <dbReference type="Proteomes" id="UP000076486"/>
    </source>
</evidence>
<proteinExistence type="predicted"/>
<dbReference type="AlphaFoldDB" id="A0A167KC32"/>
<feature type="signal peptide" evidence="1">
    <location>
        <begin position="1"/>
        <end position="26"/>
    </location>
</feature>
<protein>
    <submittedName>
        <fullName evidence="2">Uncharacterized protein</fullName>
    </submittedName>
</protein>
<dbReference type="EMBL" id="AUYC01000032">
    <property type="protein sequence ID" value="KZN62444.1"/>
    <property type="molecule type" value="Genomic_DNA"/>
</dbReference>
<name>A0A167KC32_9GAMM</name>
<evidence type="ECO:0000256" key="1">
    <source>
        <dbReference type="SAM" id="SignalP"/>
    </source>
</evidence>
<dbReference type="RefSeq" id="WP_063368454.1">
    <property type="nucleotide sequence ID" value="NZ_AUYC01000032.1"/>
</dbReference>
<comment type="caution">
    <text evidence="2">The sequence shown here is derived from an EMBL/GenBank/DDBJ whole genome shotgun (WGS) entry which is preliminary data.</text>
</comment>
<dbReference type="PATRIC" id="fig|1365248.3.peg.2970"/>
<keyword evidence="1" id="KW-0732">Signal</keyword>
<gene>
    <name evidence="2" type="ORF">N473_19515</name>
</gene>
<reference evidence="2 3" key="1">
    <citation type="submission" date="2013-07" db="EMBL/GenBank/DDBJ databases">
        <title>Comparative Genomic and Metabolomic Analysis of Twelve Strains of Pseudoalteromonas luteoviolacea.</title>
        <authorList>
            <person name="Vynne N.G."/>
            <person name="Mansson M."/>
            <person name="Gram L."/>
        </authorList>
    </citation>
    <scope>NUCLEOTIDE SEQUENCE [LARGE SCALE GENOMIC DNA]</scope>
    <source>
        <strain evidence="2 3">CPMOR-1</strain>
    </source>
</reference>